<reference evidence="2 3" key="2">
    <citation type="journal article" date="2015" name="Eukaryot. Cell">
        <title>Asexual propagation of a virulent clone complex in a human and feline outbreak of sporotrichosis.</title>
        <authorList>
            <person name="Teixeira Mde M."/>
            <person name="Rodrigues A.M."/>
            <person name="Tsui C.K."/>
            <person name="de Almeida L.G."/>
            <person name="Van Diepeningen A.D."/>
            <person name="van den Ende B.G."/>
            <person name="Fernandes G.F."/>
            <person name="Kano R."/>
            <person name="Hamelin R.C."/>
            <person name="Lopes-Bezerra L.M."/>
            <person name="Vasconcelos A.T."/>
            <person name="de Hoog S."/>
            <person name="de Camargo Z.P."/>
            <person name="Felipe M.S."/>
        </authorList>
    </citation>
    <scope>NUCLEOTIDE SEQUENCE [LARGE SCALE GENOMIC DNA]</scope>
    <source>
        <strain evidence="2 3">1099-18</strain>
    </source>
</reference>
<feature type="region of interest" description="Disordered" evidence="1">
    <location>
        <begin position="56"/>
        <end position="80"/>
    </location>
</feature>
<accession>A0A0F2LX82</accession>
<gene>
    <name evidence="2" type="ORF">SPSK_10657</name>
</gene>
<dbReference type="GeneID" id="27672257"/>
<protein>
    <submittedName>
        <fullName evidence="2">Uncharacterized protein</fullName>
    </submittedName>
</protein>
<evidence type="ECO:0000256" key="1">
    <source>
        <dbReference type="SAM" id="MobiDB-lite"/>
    </source>
</evidence>
<dbReference type="VEuPathDB" id="FungiDB:SPSK_10657"/>
<dbReference type="EMBL" id="AXCR01000012">
    <property type="protein sequence ID" value="KJR80501.1"/>
    <property type="molecule type" value="Genomic_DNA"/>
</dbReference>
<reference evidence="2 3" key="1">
    <citation type="journal article" date="2014" name="BMC Genomics">
        <title>Comparative genomics of the major fungal agents of human and animal Sporotrichosis: Sporothrix schenckii and Sporothrix brasiliensis.</title>
        <authorList>
            <person name="Teixeira M.M."/>
            <person name="de Almeida L.G."/>
            <person name="Kubitschek-Barreira P."/>
            <person name="Alves F.L."/>
            <person name="Kioshima E.S."/>
            <person name="Abadio A.K."/>
            <person name="Fernandes L."/>
            <person name="Derengowski L.S."/>
            <person name="Ferreira K.S."/>
            <person name="Souza R.C."/>
            <person name="Ruiz J.C."/>
            <person name="de Andrade N.C."/>
            <person name="Paes H.C."/>
            <person name="Nicola A.M."/>
            <person name="Albuquerque P."/>
            <person name="Gerber A.L."/>
            <person name="Martins V.P."/>
            <person name="Peconick L.D."/>
            <person name="Neto A.V."/>
            <person name="Chaucanez C.B."/>
            <person name="Silva P.A."/>
            <person name="Cunha O.L."/>
            <person name="de Oliveira F.F."/>
            <person name="dos Santos T.C."/>
            <person name="Barros A.L."/>
            <person name="Soares M.A."/>
            <person name="de Oliveira L.M."/>
            <person name="Marini M.M."/>
            <person name="Villalobos-Duno H."/>
            <person name="Cunha M.M."/>
            <person name="de Hoog S."/>
            <person name="da Silveira J.F."/>
            <person name="Henrissat B."/>
            <person name="Nino-Vega G.A."/>
            <person name="Cisalpino P.S."/>
            <person name="Mora-Montes H.M."/>
            <person name="Almeida S.R."/>
            <person name="Stajich J.E."/>
            <person name="Lopes-Bezerra L.M."/>
            <person name="Vasconcelos A.T."/>
            <person name="Felipe M.S."/>
        </authorList>
    </citation>
    <scope>NUCLEOTIDE SEQUENCE [LARGE SCALE GENOMIC DNA]</scope>
    <source>
        <strain evidence="2 3">1099-18</strain>
    </source>
</reference>
<feature type="compositionally biased region" description="Basic residues" evidence="1">
    <location>
        <begin position="64"/>
        <end position="77"/>
    </location>
</feature>
<dbReference type="RefSeq" id="XP_016583177.1">
    <property type="nucleotide sequence ID" value="XM_016736980.1"/>
</dbReference>
<organism evidence="2 3">
    <name type="scientific">Sporothrix schenckii 1099-18</name>
    <dbReference type="NCBI Taxonomy" id="1397361"/>
    <lineage>
        <taxon>Eukaryota</taxon>
        <taxon>Fungi</taxon>
        <taxon>Dikarya</taxon>
        <taxon>Ascomycota</taxon>
        <taxon>Pezizomycotina</taxon>
        <taxon>Sordariomycetes</taxon>
        <taxon>Sordariomycetidae</taxon>
        <taxon>Ophiostomatales</taxon>
        <taxon>Ophiostomataceae</taxon>
        <taxon>Sporothrix</taxon>
    </lineage>
</organism>
<dbReference type="Proteomes" id="UP000033710">
    <property type="component" value="Unassembled WGS sequence"/>
</dbReference>
<name>A0A0F2LX82_SPOSC</name>
<dbReference type="KEGG" id="ssck:SPSK_10657"/>
<evidence type="ECO:0000313" key="2">
    <source>
        <dbReference type="EMBL" id="KJR80501.1"/>
    </source>
</evidence>
<evidence type="ECO:0000313" key="3">
    <source>
        <dbReference type="Proteomes" id="UP000033710"/>
    </source>
</evidence>
<proteinExistence type="predicted"/>
<dbReference type="AlphaFoldDB" id="A0A0F2LX82"/>
<sequence length="130" mass="14318">MGGLGNGLRQAPATSLSPERIQIHGIHTLRIFFLFGALLASGRIGYIWQDRLELEEEKEDGGKKSKQKGNKARHVSNRNHLQDARSARFCMSMFRTAASAAAEETLDEKRKTAKGSATTLVVFSFSALLI</sequence>
<comment type="caution">
    <text evidence="2">The sequence shown here is derived from an EMBL/GenBank/DDBJ whole genome shotgun (WGS) entry which is preliminary data.</text>
</comment>